<dbReference type="CDD" id="cd02440">
    <property type="entry name" value="AdoMet_MTases"/>
    <property type="match status" value="1"/>
</dbReference>
<evidence type="ECO:0000313" key="4">
    <source>
        <dbReference type="EMBL" id="CAB1128391.1"/>
    </source>
</evidence>
<keyword evidence="3" id="KW-0949">S-adenosyl-L-methionine</keyword>
<dbReference type="AlphaFoldDB" id="A0A6F8ZEN7"/>
<evidence type="ECO:0000256" key="2">
    <source>
        <dbReference type="ARBA" id="ARBA00022679"/>
    </source>
</evidence>
<evidence type="ECO:0000313" key="5">
    <source>
        <dbReference type="Proteomes" id="UP000503399"/>
    </source>
</evidence>
<name>A0A6F8ZEN7_9FIRM</name>
<dbReference type="Proteomes" id="UP000503399">
    <property type="component" value="Chromosome"/>
</dbReference>
<dbReference type="EMBL" id="LR778114">
    <property type="protein sequence ID" value="CAB1128391.1"/>
    <property type="molecule type" value="Genomic_DNA"/>
</dbReference>
<keyword evidence="1 4" id="KW-0489">Methyltransferase</keyword>
<sequence length="251" mass="28524">MAADRDRDAPYAYLERTFDWMADRYVDQTQRVSRGQYRDWMERLAREILDLDPAAVVDVGCGPGYLLSLLARRRPDLRLTGVDLSRRALRHLPPGVERFHGPLEAFARDHAGEYDVAVASFVLRDQADRSGFLADLGRLTGADGHLLILETARPQGLPGVGFDLYFHRWLPWWGRTRLAADWDRSQGPGPYEWLSASQKGWGRGRELNAWLRAGGWEIEQELWPDWAAVRLVRAAPAGRPRGAARPPMAER</sequence>
<dbReference type="PANTHER" id="PTHR43464:SF19">
    <property type="entry name" value="UBIQUINONE BIOSYNTHESIS O-METHYLTRANSFERASE, MITOCHONDRIAL"/>
    <property type="match status" value="1"/>
</dbReference>
<reference evidence="4 5" key="1">
    <citation type="submission" date="2020-02" db="EMBL/GenBank/DDBJ databases">
        <authorList>
            <person name="Hogendoorn C."/>
        </authorList>
    </citation>
    <scope>NUCLEOTIDE SEQUENCE [LARGE SCALE GENOMIC DNA]</scope>
    <source>
        <strain evidence="4">R501</strain>
    </source>
</reference>
<dbReference type="GO" id="GO:0032259">
    <property type="term" value="P:methylation"/>
    <property type="evidence" value="ECO:0007669"/>
    <property type="project" value="UniProtKB-KW"/>
</dbReference>
<keyword evidence="5" id="KW-1185">Reference proteome</keyword>
<dbReference type="Gene3D" id="3.40.50.150">
    <property type="entry name" value="Vaccinia Virus protein VP39"/>
    <property type="match status" value="1"/>
</dbReference>
<dbReference type="InterPro" id="IPR029063">
    <property type="entry name" value="SAM-dependent_MTases_sf"/>
</dbReference>
<accession>A0A6F8ZEN7</accession>
<dbReference type="KEGG" id="hfv:R50_0885"/>
<protein>
    <submittedName>
        <fullName evidence="4">Methyltransferase type 12</fullName>
    </submittedName>
</protein>
<evidence type="ECO:0000256" key="1">
    <source>
        <dbReference type="ARBA" id="ARBA00022603"/>
    </source>
</evidence>
<dbReference type="SUPFAM" id="SSF53335">
    <property type="entry name" value="S-adenosyl-L-methionine-dependent methyltransferases"/>
    <property type="match status" value="1"/>
</dbReference>
<dbReference type="PANTHER" id="PTHR43464">
    <property type="entry name" value="METHYLTRANSFERASE"/>
    <property type="match status" value="1"/>
</dbReference>
<keyword evidence="2 4" id="KW-0808">Transferase</keyword>
<dbReference type="Pfam" id="PF13489">
    <property type="entry name" value="Methyltransf_23"/>
    <property type="match status" value="1"/>
</dbReference>
<organism evidence="4 5">
    <name type="scientific">Candidatus Hydrogenisulfobacillus filiaventi</name>
    <dbReference type="NCBI Taxonomy" id="2707344"/>
    <lineage>
        <taxon>Bacteria</taxon>
        <taxon>Bacillati</taxon>
        <taxon>Bacillota</taxon>
        <taxon>Clostridia</taxon>
        <taxon>Eubacteriales</taxon>
        <taxon>Clostridiales Family XVII. Incertae Sedis</taxon>
        <taxon>Candidatus Hydrogenisulfobacillus</taxon>
    </lineage>
</organism>
<dbReference type="GO" id="GO:0008168">
    <property type="term" value="F:methyltransferase activity"/>
    <property type="evidence" value="ECO:0007669"/>
    <property type="project" value="UniProtKB-KW"/>
</dbReference>
<proteinExistence type="predicted"/>
<evidence type="ECO:0000256" key="3">
    <source>
        <dbReference type="ARBA" id="ARBA00022691"/>
    </source>
</evidence>
<gene>
    <name evidence="4" type="ORF">R50_0885</name>
</gene>